<proteinExistence type="predicted"/>
<evidence type="ECO:0000256" key="4">
    <source>
        <dbReference type="ARBA" id="ARBA00022842"/>
    </source>
</evidence>
<keyword evidence="4" id="KW-0460">Magnesium</keyword>
<name>A0A2L0D293_9STRE</name>
<dbReference type="PRINTS" id="PR00413">
    <property type="entry name" value="HADHALOGNASE"/>
</dbReference>
<reference evidence="5 6" key="1">
    <citation type="submission" date="2017-12" db="EMBL/GenBank/DDBJ databases">
        <authorList>
            <person name="Hurst M.R.H."/>
        </authorList>
    </citation>
    <scope>NUCLEOTIDE SEQUENCE [LARGE SCALE GENOMIC DNA]</scope>
    <source>
        <strain evidence="5 6">TH11417</strain>
    </source>
</reference>
<evidence type="ECO:0000256" key="2">
    <source>
        <dbReference type="ARBA" id="ARBA00022723"/>
    </source>
</evidence>
<protein>
    <submittedName>
        <fullName evidence="5">HAD family hydrolase</fullName>
    </submittedName>
</protein>
<dbReference type="SUPFAM" id="SSF56784">
    <property type="entry name" value="HAD-like"/>
    <property type="match status" value="1"/>
</dbReference>
<organism evidence="5 6">
    <name type="scientific">Streptococcus pluranimalium</name>
    <dbReference type="NCBI Taxonomy" id="82348"/>
    <lineage>
        <taxon>Bacteria</taxon>
        <taxon>Bacillati</taxon>
        <taxon>Bacillota</taxon>
        <taxon>Bacilli</taxon>
        <taxon>Lactobacillales</taxon>
        <taxon>Streptococcaceae</taxon>
        <taxon>Streptococcus</taxon>
    </lineage>
</organism>
<comment type="cofactor">
    <cofactor evidence="1">
        <name>Mg(2+)</name>
        <dbReference type="ChEBI" id="CHEBI:18420"/>
    </cofactor>
</comment>
<dbReference type="GeneID" id="98392644"/>
<dbReference type="Gene3D" id="1.10.150.240">
    <property type="entry name" value="Putative phosphatase, domain 2"/>
    <property type="match status" value="1"/>
</dbReference>
<dbReference type="SFLD" id="SFLDG01129">
    <property type="entry name" value="C1.5:_HAD__Beta-PGM__Phosphata"/>
    <property type="match status" value="1"/>
</dbReference>
<evidence type="ECO:0000256" key="1">
    <source>
        <dbReference type="ARBA" id="ARBA00001946"/>
    </source>
</evidence>
<reference evidence="5 6" key="2">
    <citation type="submission" date="2018-02" db="EMBL/GenBank/DDBJ databases">
        <title>Whole genome sequencing analysis of Streptococcus pluranimalium isolated from cattle infected mastitis in China.</title>
        <authorList>
            <person name="Zhang J.-R."/>
            <person name="Hu G.-Z."/>
        </authorList>
    </citation>
    <scope>NUCLEOTIDE SEQUENCE [LARGE SCALE GENOMIC DNA]</scope>
    <source>
        <strain evidence="5 6">TH11417</strain>
    </source>
</reference>
<dbReference type="SFLD" id="SFLDS00003">
    <property type="entry name" value="Haloacid_Dehalogenase"/>
    <property type="match status" value="1"/>
</dbReference>
<dbReference type="InterPro" id="IPR023214">
    <property type="entry name" value="HAD_sf"/>
</dbReference>
<dbReference type="InterPro" id="IPR036412">
    <property type="entry name" value="HAD-like_sf"/>
</dbReference>
<dbReference type="KEGG" id="splr:C0J00_01795"/>
<sequence>MIKAIFFDLDDTLYDQLEPFELAFRQTFENINVPISEIYTLSRQYSDRVFEKSESGEMTIQDMHMYRIKAALEDFSISITDEAAILFQKKYALNQGNIELDSRLAMLFEFLKKNRTKIGIITNGPKEHQYHKIKQLGLYKWFDRENILISSEIGIAKPNKKIFDLAKDENDSETYLYVGDSFENDVVGAKSAGWQTVWFNRRGNIKSNIEYQADYQVNDLDDLYSLITAIIR</sequence>
<dbReference type="EMBL" id="CP025536">
    <property type="protein sequence ID" value="AUW95948.1"/>
    <property type="molecule type" value="Genomic_DNA"/>
</dbReference>
<dbReference type="PANTHER" id="PTHR46470">
    <property type="entry name" value="N-ACYLNEURAMINATE-9-PHOSPHATASE"/>
    <property type="match status" value="1"/>
</dbReference>
<keyword evidence="6" id="KW-1185">Reference proteome</keyword>
<dbReference type="NCBIfam" id="TIGR01549">
    <property type="entry name" value="HAD-SF-IA-v1"/>
    <property type="match status" value="1"/>
</dbReference>
<dbReference type="InterPro" id="IPR023198">
    <property type="entry name" value="PGP-like_dom2"/>
</dbReference>
<dbReference type="Proteomes" id="UP000238956">
    <property type="component" value="Chromosome"/>
</dbReference>
<dbReference type="GO" id="GO:0046872">
    <property type="term" value="F:metal ion binding"/>
    <property type="evidence" value="ECO:0007669"/>
    <property type="project" value="UniProtKB-KW"/>
</dbReference>
<dbReference type="RefSeq" id="WP_104967289.1">
    <property type="nucleotide sequence ID" value="NZ_CP025536.1"/>
</dbReference>
<gene>
    <name evidence="5" type="ORF">C0J00_01795</name>
</gene>
<dbReference type="PANTHER" id="PTHR46470:SF2">
    <property type="entry name" value="GLYCERALDEHYDE 3-PHOSPHATE PHOSPHATASE"/>
    <property type="match status" value="1"/>
</dbReference>
<dbReference type="Pfam" id="PF00702">
    <property type="entry name" value="Hydrolase"/>
    <property type="match status" value="1"/>
</dbReference>
<evidence type="ECO:0000256" key="3">
    <source>
        <dbReference type="ARBA" id="ARBA00022801"/>
    </source>
</evidence>
<dbReference type="GO" id="GO:0044281">
    <property type="term" value="P:small molecule metabolic process"/>
    <property type="evidence" value="ECO:0007669"/>
    <property type="project" value="UniProtKB-ARBA"/>
</dbReference>
<dbReference type="GO" id="GO:0016791">
    <property type="term" value="F:phosphatase activity"/>
    <property type="evidence" value="ECO:0007669"/>
    <property type="project" value="TreeGrafter"/>
</dbReference>
<accession>A0A2L0D293</accession>
<evidence type="ECO:0000313" key="5">
    <source>
        <dbReference type="EMBL" id="AUW95948.1"/>
    </source>
</evidence>
<dbReference type="Gene3D" id="3.40.50.1000">
    <property type="entry name" value="HAD superfamily/HAD-like"/>
    <property type="match status" value="1"/>
</dbReference>
<dbReference type="InterPro" id="IPR006439">
    <property type="entry name" value="HAD-SF_hydro_IA"/>
</dbReference>
<dbReference type="InterPro" id="IPR051400">
    <property type="entry name" value="HAD-like_hydrolase"/>
</dbReference>
<keyword evidence="3 5" id="KW-0378">Hydrolase</keyword>
<keyword evidence="2" id="KW-0479">Metal-binding</keyword>
<dbReference type="OrthoDB" id="25198at2"/>
<evidence type="ECO:0000313" key="6">
    <source>
        <dbReference type="Proteomes" id="UP000238956"/>
    </source>
</evidence>
<dbReference type="AlphaFoldDB" id="A0A2L0D293"/>